<accession>A0A432PB52</accession>
<gene>
    <name evidence="1" type="ORF">EFQ99_32255</name>
</gene>
<organism evidence="1 2">
    <name type="scientific">Rhizobium vallis</name>
    <dbReference type="NCBI Taxonomy" id="634290"/>
    <lineage>
        <taxon>Bacteria</taxon>
        <taxon>Pseudomonadati</taxon>
        <taxon>Pseudomonadota</taxon>
        <taxon>Alphaproteobacteria</taxon>
        <taxon>Hyphomicrobiales</taxon>
        <taxon>Rhizobiaceae</taxon>
        <taxon>Rhizobium/Agrobacterium group</taxon>
        <taxon>Rhizobium</taxon>
    </lineage>
</organism>
<dbReference type="EMBL" id="RJTH01000022">
    <property type="protein sequence ID" value="RUM18908.1"/>
    <property type="molecule type" value="Genomic_DNA"/>
</dbReference>
<proteinExistence type="predicted"/>
<dbReference type="Proteomes" id="UP000278823">
    <property type="component" value="Unassembled WGS sequence"/>
</dbReference>
<sequence length="168" mass="19045">MGDNFICSVCGVQHDGLITNRGYKLPDDVWSIPDHERSEKARFDSDLCQFGERYFIRCVLFVPFADRSGEFGWGVWVEVEWATFERYLELYEVDGSSEPAHRGRVANVIPGYPPTSGADIEIGFQGASERPTIHFTAEDHSPLAEEQRRGMSDARYHEILSLIEAANQ</sequence>
<dbReference type="AlphaFoldDB" id="A0A432PB52"/>
<reference evidence="2" key="1">
    <citation type="submission" date="2018-11" db="EMBL/GenBank/DDBJ databases">
        <title>Rhizobium chutanense sp. nov., isolated from root nodules of Phaseolus vulgaris in China.</title>
        <authorList>
            <person name="Huo Y."/>
        </authorList>
    </citation>
    <scope>NUCLEOTIDE SEQUENCE [LARGE SCALE GENOMIC DNA]</scope>
    <source>
        <strain evidence="2">CCBAU 65647</strain>
    </source>
</reference>
<dbReference type="OrthoDB" id="4404538at2"/>
<comment type="caution">
    <text evidence="1">The sequence shown here is derived from an EMBL/GenBank/DDBJ whole genome shotgun (WGS) entry which is preliminary data.</text>
</comment>
<evidence type="ECO:0000313" key="1">
    <source>
        <dbReference type="EMBL" id="RUM18908.1"/>
    </source>
</evidence>
<protein>
    <submittedName>
        <fullName evidence="1">DUF2199 domain-containing protein</fullName>
    </submittedName>
</protein>
<name>A0A432PB52_9HYPH</name>
<keyword evidence="2" id="KW-1185">Reference proteome</keyword>
<dbReference type="InterPro" id="IPR018697">
    <property type="entry name" value="DUF2199"/>
</dbReference>
<evidence type="ECO:0000313" key="2">
    <source>
        <dbReference type="Proteomes" id="UP000278823"/>
    </source>
</evidence>
<dbReference type="Pfam" id="PF09965">
    <property type="entry name" value="DUF2199"/>
    <property type="match status" value="1"/>
</dbReference>